<organism evidence="6 7">
    <name type="scientific">Amycolatopsis samaneae</name>
    <dbReference type="NCBI Taxonomy" id="664691"/>
    <lineage>
        <taxon>Bacteria</taxon>
        <taxon>Bacillati</taxon>
        <taxon>Actinomycetota</taxon>
        <taxon>Actinomycetes</taxon>
        <taxon>Pseudonocardiales</taxon>
        <taxon>Pseudonocardiaceae</taxon>
        <taxon>Amycolatopsis</taxon>
    </lineage>
</organism>
<feature type="compositionally biased region" description="Basic and acidic residues" evidence="5">
    <location>
        <begin position="165"/>
        <end position="178"/>
    </location>
</feature>
<dbReference type="RefSeq" id="WP_345388589.1">
    <property type="nucleotide sequence ID" value="NZ_BAABHG010000003.1"/>
</dbReference>
<evidence type="ECO:0000313" key="6">
    <source>
        <dbReference type="EMBL" id="MFD2457351.1"/>
    </source>
</evidence>
<evidence type="ECO:0000313" key="7">
    <source>
        <dbReference type="Proteomes" id="UP001597419"/>
    </source>
</evidence>
<sequence length="281" mass="30994">MATSFEFSMSGLAIRLVGFALGVEVRRDPLSVPDLAPGPNARDRAAREVAAQLRRSRLLARGRVNPYLQVAFELFRSCRASVALTGIDHDERQFGVLGLSDFRQALVVWQGHDTEDTRFTLLPDEDWIEAVTAAAPSARAAAGRELVMEVPVTPAMSAHSRRRLDRAERDEQETREFDDLSVQSMIRPPQRGFSGRVRSDRELVEAVMAGERLGSGRLSVTARRRTGPRTSAPDVGWFDTGHGRYLLHTTRSRAAMTITVRPGGTREMGEEVRAAIGALST</sequence>
<evidence type="ECO:0000256" key="1">
    <source>
        <dbReference type="ARBA" id="ARBA00004496"/>
    </source>
</evidence>
<comment type="subcellular location">
    <subcellularLocation>
        <location evidence="1">Cytoplasm</location>
    </subcellularLocation>
</comment>
<dbReference type="EMBL" id="JBHUKU010000002">
    <property type="protein sequence ID" value="MFD2457351.1"/>
    <property type="molecule type" value="Genomic_DNA"/>
</dbReference>
<evidence type="ECO:0000256" key="3">
    <source>
        <dbReference type="ARBA" id="ARBA00022490"/>
    </source>
</evidence>
<reference evidence="7" key="1">
    <citation type="journal article" date="2019" name="Int. J. Syst. Evol. Microbiol.">
        <title>The Global Catalogue of Microorganisms (GCM) 10K type strain sequencing project: providing services to taxonomists for standard genome sequencing and annotation.</title>
        <authorList>
            <consortium name="The Broad Institute Genomics Platform"/>
            <consortium name="The Broad Institute Genome Sequencing Center for Infectious Disease"/>
            <person name="Wu L."/>
            <person name="Ma J."/>
        </authorList>
    </citation>
    <scope>NUCLEOTIDE SEQUENCE [LARGE SCALE GENOMIC DNA]</scope>
    <source>
        <strain evidence="7">CGMCC 4.7643</strain>
    </source>
</reference>
<protein>
    <submittedName>
        <fullName evidence="6">ESX secretion-associated protein EspG</fullName>
    </submittedName>
</protein>
<keyword evidence="4" id="KW-0143">Chaperone</keyword>
<dbReference type="InterPro" id="IPR025734">
    <property type="entry name" value="EspG"/>
</dbReference>
<dbReference type="Pfam" id="PF14011">
    <property type="entry name" value="ESX-1_EspG"/>
    <property type="match status" value="1"/>
</dbReference>
<gene>
    <name evidence="6" type="ORF">ACFSYJ_02015</name>
</gene>
<dbReference type="Proteomes" id="UP001597419">
    <property type="component" value="Unassembled WGS sequence"/>
</dbReference>
<name>A0ABW5G769_9PSEU</name>
<evidence type="ECO:0000256" key="5">
    <source>
        <dbReference type="SAM" id="MobiDB-lite"/>
    </source>
</evidence>
<comment type="similarity">
    <text evidence="2">Belongs to the EspG family.</text>
</comment>
<accession>A0ABW5G769</accession>
<evidence type="ECO:0000256" key="2">
    <source>
        <dbReference type="ARBA" id="ARBA00006411"/>
    </source>
</evidence>
<evidence type="ECO:0000256" key="4">
    <source>
        <dbReference type="ARBA" id="ARBA00023186"/>
    </source>
</evidence>
<keyword evidence="3" id="KW-0963">Cytoplasm</keyword>
<keyword evidence="7" id="KW-1185">Reference proteome</keyword>
<proteinExistence type="inferred from homology"/>
<comment type="caution">
    <text evidence="6">The sequence shown here is derived from an EMBL/GenBank/DDBJ whole genome shotgun (WGS) entry which is preliminary data.</text>
</comment>
<feature type="region of interest" description="Disordered" evidence="5">
    <location>
        <begin position="157"/>
        <end position="178"/>
    </location>
</feature>